<protein>
    <submittedName>
        <fullName evidence="1">Uncharacterized protein</fullName>
    </submittedName>
</protein>
<name>A0A8R7Q199_TRIUA</name>
<sequence>MSSLREVIVHLYIAETMISRHHFLAHKHG</sequence>
<keyword evidence="2" id="KW-1185">Reference proteome</keyword>
<dbReference type="Proteomes" id="UP000015106">
    <property type="component" value="Chromosome 4"/>
</dbReference>
<evidence type="ECO:0000313" key="2">
    <source>
        <dbReference type="Proteomes" id="UP000015106"/>
    </source>
</evidence>
<dbReference type="EnsemblPlants" id="TuG1812G0400000557.01.T01">
    <property type="protein sequence ID" value="TuG1812G0400000557.01.T01"/>
    <property type="gene ID" value="TuG1812G0400000557.01"/>
</dbReference>
<evidence type="ECO:0000313" key="1">
    <source>
        <dbReference type="EnsemblPlants" id="TuG1812G0400000557.01.T01"/>
    </source>
</evidence>
<dbReference type="AlphaFoldDB" id="A0A8R7Q199"/>
<accession>A0A8R7Q199</accession>
<reference evidence="1" key="3">
    <citation type="submission" date="2022-06" db="UniProtKB">
        <authorList>
            <consortium name="EnsemblPlants"/>
        </authorList>
    </citation>
    <scope>IDENTIFICATION</scope>
</reference>
<reference evidence="2" key="1">
    <citation type="journal article" date="2013" name="Nature">
        <title>Draft genome of the wheat A-genome progenitor Triticum urartu.</title>
        <authorList>
            <person name="Ling H.Q."/>
            <person name="Zhao S."/>
            <person name="Liu D."/>
            <person name="Wang J."/>
            <person name="Sun H."/>
            <person name="Zhang C."/>
            <person name="Fan H."/>
            <person name="Li D."/>
            <person name="Dong L."/>
            <person name="Tao Y."/>
            <person name="Gao C."/>
            <person name="Wu H."/>
            <person name="Li Y."/>
            <person name="Cui Y."/>
            <person name="Guo X."/>
            <person name="Zheng S."/>
            <person name="Wang B."/>
            <person name="Yu K."/>
            <person name="Liang Q."/>
            <person name="Yang W."/>
            <person name="Lou X."/>
            <person name="Chen J."/>
            <person name="Feng M."/>
            <person name="Jian J."/>
            <person name="Zhang X."/>
            <person name="Luo G."/>
            <person name="Jiang Y."/>
            <person name="Liu J."/>
            <person name="Wang Z."/>
            <person name="Sha Y."/>
            <person name="Zhang B."/>
            <person name="Wu H."/>
            <person name="Tang D."/>
            <person name="Shen Q."/>
            <person name="Xue P."/>
            <person name="Zou S."/>
            <person name="Wang X."/>
            <person name="Liu X."/>
            <person name="Wang F."/>
            <person name="Yang Y."/>
            <person name="An X."/>
            <person name="Dong Z."/>
            <person name="Zhang K."/>
            <person name="Zhang X."/>
            <person name="Luo M.C."/>
            <person name="Dvorak J."/>
            <person name="Tong Y."/>
            <person name="Wang J."/>
            <person name="Yang H."/>
            <person name="Li Z."/>
            <person name="Wang D."/>
            <person name="Zhang A."/>
            <person name="Wang J."/>
        </authorList>
    </citation>
    <scope>NUCLEOTIDE SEQUENCE</scope>
    <source>
        <strain evidence="2">cv. G1812</strain>
    </source>
</reference>
<organism evidence="1 2">
    <name type="scientific">Triticum urartu</name>
    <name type="common">Red wild einkorn</name>
    <name type="synonym">Crithodium urartu</name>
    <dbReference type="NCBI Taxonomy" id="4572"/>
    <lineage>
        <taxon>Eukaryota</taxon>
        <taxon>Viridiplantae</taxon>
        <taxon>Streptophyta</taxon>
        <taxon>Embryophyta</taxon>
        <taxon>Tracheophyta</taxon>
        <taxon>Spermatophyta</taxon>
        <taxon>Magnoliopsida</taxon>
        <taxon>Liliopsida</taxon>
        <taxon>Poales</taxon>
        <taxon>Poaceae</taxon>
        <taxon>BOP clade</taxon>
        <taxon>Pooideae</taxon>
        <taxon>Triticodae</taxon>
        <taxon>Triticeae</taxon>
        <taxon>Triticinae</taxon>
        <taxon>Triticum</taxon>
    </lineage>
</organism>
<proteinExistence type="predicted"/>
<reference evidence="1" key="2">
    <citation type="submission" date="2018-03" db="EMBL/GenBank/DDBJ databases">
        <title>The Triticum urartu genome reveals the dynamic nature of wheat genome evolution.</title>
        <authorList>
            <person name="Ling H."/>
            <person name="Ma B."/>
            <person name="Shi X."/>
            <person name="Liu H."/>
            <person name="Dong L."/>
            <person name="Sun H."/>
            <person name="Cao Y."/>
            <person name="Gao Q."/>
            <person name="Zheng S."/>
            <person name="Li Y."/>
            <person name="Yu Y."/>
            <person name="Du H."/>
            <person name="Qi M."/>
            <person name="Li Y."/>
            <person name="Yu H."/>
            <person name="Cui Y."/>
            <person name="Wang N."/>
            <person name="Chen C."/>
            <person name="Wu H."/>
            <person name="Zhao Y."/>
            <person name="Zhang J."/>
            <person name="Li Y."/>
            <person name="Zhou W."/>
            <person name="Zhang B."/>
            <person name="Hu W."/>
            <person name="Eijk M."/>
            <person name="Tang J."/>
            <person name="Witsenboer H."/>
            <person name="Zhao S."/>
            <person name="Li Z."/>
            <person name="Zhang A."/>
            <person name="Wang D."/>
            <person name="Liang C."/>
        </authorList>
    </citation>
    <scope>NUCLEOTIDE SEQUENCE [LARGE SCALE GENOMIC DNA]</scope>
    <source>
        <strain evidence="1">cv. G1812</strain>
    </source>
</reference>
<dbReference type="Gramene" id="TuG1812G0400000557.01.T01">
    <property type="protein sequence ID" value="TuG1812G0400000557.01.T01"/>
    <property type="gene ID" value="TuG1812G0400000557.01"/>
</dbReference>